<feature type="region of interest" description="Disordered" evidence="1">
    <location>
        <begin position="1"/>
        <end position="62"/>
    </location>
</feature>
<protein>
    <submittedName>
        <fullName evidence="2">BQ5605_C021g09373 protein</fullName>
    </submittedName>
</protein>
<feature type="region of interest" description="Disordered" evidence="1">
    <location>
        <begin position="75"/>
        <end position="100"/>
    </location>
</feature>
<dbReference type="EMBL" id="FQNC01000083">
    <property type="protein sequence ID" value="SGZ21502.1"/>
    <property type="molecule type" value="Genomic_DNA"/>
</dbReference>
<evidence type="ECO:0000313" key="2">
    <source>
        <dbReference type="EMBL" id="SGZ21502.1"/>
    </source>
</evidence>
<dbReference type="Proteomes" id="UP000249464">
    <property type="component" value="Unassembled WGS sequence"/>
</dbReference>
<proteinExistence type="predicted"/>
<organism evidence="2 3">
    <name type="scientific">Microbotryum silenes-dioicae</name>
    <dbReference type="NCBI Taxonomy" id="796604"/>
    <lineage>
        <taxon>Eukaryota</taxon>
        <taxon>Fungi</taxon>
        <taxon>Dikarya</taxon>
        <taxon>Basidiomycota</taxon>
        <taxon>Pucciniomycotina</taxon>
        <taxon>Microbotryomycetes</taxon>
        <taxon>Microbotryales</taxon>
        <taxon>Microbotryaceae</taxon>
        <taxon>Microbotryum</taxon>
    </lineage>
</organism>
<name>A0A2X0MKG4_9BASI</name>
<keyword evidence="3" id="KW-1185">Reference proteome</keyword>
<evidence type="ECO:0000313" key="3">
    <source>
        <dbReference type="Proteomes" id="UP000249464"/>
    </source>
</evidence>
<gene>
    <name evidence="2" type="primary">BQ5605_C021g09373</name>
    <name evidence="2" type="ORF">BQ5605_C021G09373</name>
</gene>
<evidence type="ECO:0000256" key="1">
    <source>
        <dbReference type="SAM" id="MobiDB-lite"/>
    </source>
</evidence>
<sequence>MEEAVARRSSNGIVNGRGGGFEQKRTGQLSASNKDEFNGPSSGANKSGEKGGSSIARAQLRPKLRRARRLFWQAGRPVVGPSPERSGRGQGPLTFSYPRETGCGVAWTK</sequence>
<reference evidence="2 3" key="1">
    <citation type="submission" date="2016-11" db="EMBL/GenBank/DDBJ databases">
        <authorList>
            <person name="Jaros S."/>
            <person name="Januszkiewicz K."/>
            <person name="Wedrychowicz H."/>
        </authorList>
    </citation>
    <scope>NUCLEOTIDE SEQUENCE [LARGE SCALE GENOMIC DNA]</scope>
</reference>
<accession>A0A2X0MKG4</accession>
<dbReference type="AlphaFoldDB" id="A0A2X0MKG4"/>